<sequence length="68" mass="7451">MGNRNTDGRHGVTRLTGIIASLWPEWREGVEEGRRGGGTAASPKTTWAIHVAAQFPCIVRLPLNIRNT</sequence>
<gene>
    <name evidence="1" type="ORF">E2C01_060091</name>
</gene>
<proteinExistence type="predicted"/>
<dbReference type="EMBL" id="VSRR010024063">
    <property type="protein sequence ID" value="MPC65951.1"/>
    <property type="molecule type" value="Genomic_DNA"/>
</dbReference>
<comment type="caution">
    <text evidence="1">The sequence shown here is derived from an EMBL/GenBank/DDBJ whole genome shotgun (WGS) entry which is preliminary data.</text>
</comment>
<evidence type="ECO:0000313" key="2">
    <source>
        <dbReference type="Proteomes" id="UP000324222"/>
    </source>
</evidence>
<reference evidence="1 2" key="1">
    <citation type="submission" date="2019-05" db="EMBL/GenBank/DDBJ databases">
        <title>Another draft genome of Portunus trituberculatus and its Hox gene families provides insights of decapod evolution.</title>
        <authorList>
            <person name="Jeong J.-H."/>
            <person name="Song I."/>
            <person name="Kim S."/>
            <person name="Choi T."/>
            <person name="Kim D."/>
            <person name="Ryu S."/>
            <person name="Kim W."/>
        </authorList>
    </citation>
    <scope>NUCLEOTIDE SEQUENCE [LARGE SCALE GENOMIC DNA]</scope>
    <source>
        <tissue evidence="1">Muscle</tissue>
    </source>
</reference>
<accession>A0A5B7H030</accession>
<dbReference type="Proteomes" id="UP000324222">
    <property type="component" value="Unassembled WGS sequence"/>
</dbReference>
<protein>
    <submittedName>
        <fullName evidence="1">Uncharacterized protein</fullName>
    </submittedName>
</protein>
<dbReference type="AlphaFoldDB" id="A0A5B7H030"/>
<keyword evidence="2" id="KW-1185">Reference proteome</keyword>
<organism evidence="1 2">
    <name type="scientific">Portunus trituberculatus</name>
    <name type="common">Swimming crab</name>
    <name type="synonym">Neptunus trituberculatus</name>
    <dbReference type="NCBI Taxonomy" id="210409"/>
    <lineage>
        <taxon>Eukaryota</taxon>
        <taxon>Metazoa</taxon>
        <taxon>Ecdysozoa</taxon>
        <taxon>Arthropoda</taxon>
        <taxon>Crustacea</taxon>
        <taxon>Multicrustacea</taxon>
        <taxon>Malacostraca</taxon>
        <taxon>Eumalacostraca</taxon>
        <taxon>Eucarida</taxon>
        <taxon>Decapoda</taxon>
        <taxon>Pleocyemata</taxon>
        <taxon>Brachyura</taxon>
        <taxon>Eubrachyura</taxon>
        <taxon>Portunoidea</taxon>
        <taxon>Portunidae</taxon>
        <taxon>Portuninae</taxon>
        <taxon>Portunus</taxon>
    </lineage>
</organism>
<evidence type="ECO:0000313" key="1">
    <source>
        <dbReference type="EMBL" id="MPC65951.1"/>
    </source>
</evidence>
<name>A0A5B7H030_PORTR</name>